<keyword evidence="4" id="KW-1185">Reference proteome</keyword>
<gene>
    <name evidence="3" type="ORF">D3272_24570</name>
</gene>
<feature type="region of interest" description="Disordered" evidence="1">
    <location>
        <begin position="123"/>
        <end position="143"/>
    </location>
</feature>
<evidence type="ECO:0000256" key="1">
    <source>
        <dbReference type="SAM" id="MobiDB-lite"/>
    </source>
</evidence>
<proteinExistence type="predicted"/>
<sequence>MVSTLQKHTVTAFYEHRDHAESAANKLRQSGVPANDVTVSPDSLGVDDGRDGTGATARKGGFWASLEELFGGTDDHDTYAEGLRRGHVMLTAHIDDAHLDRAVAILDEHGTIDLDEHEAAWRSEGWAGPSTTASTSTASTATTSTAMASTAMASTATAGGAMDMALAATAAPARLVATDSVATPVPAARAPVPAPAKPAIAGNASGRGAEDVVQVVEERLNVGKRAVSRGKVRLHSYVVEREVSENVTLRDETVSIDRHAVDRPVATLAADAFAERTIEMEEIGEEAVVAKTARVVEEIGIRKDVTDRTETVHDSVRSTKVDIEDGRTVGTGSAGLGGPLAARIAKDLEVVGSDGGHVGIVDRVDGAMLKLKRLDTAADGQHHLLPMDLVKTVDGKVVLGIAAGEAMRRWQAA</sequence>
<dbReference type="InterPro" id="IPR018684">
    <property type="entry name" value="DUF2171"/>
</dbReference>
<comment type="caution">
    <text evidence="3">The sequence shown here is derived from an EMBL/GenBank/DDBJ whole genome shotgun (WGS) entry which is preliminary data.</text>
</comment>
<dbReference type="PANTHER" id="PTHR38463:SF1">
    <property type="entry name" value="STRESS RESPONSE PROTEIN YSNF"/>
    <property type="match status" value="1"/>
</dbReference>
<reference evidence="3 4" key="1">
    <citation type="submission" date="2018-09" db="EMBL/GenBank/DDBJ databases">
        <authorList>
            <person name="Grouzdev D.S."/>
            <person name="Krutkina M.S."/>
        </authorList>
    </citation>
    <scope>NUCLEOTIDE SEQUENCE [LARGE SCALE GENOMIC DNA]</scope>
    <source>
        <strain evidence="3 4">RmlP001</strain>
    </source>
</reference>
<organism evidence="3 4">
    <name type="scientific">Lichenibacterium ramalinae</name>
    <dbReference type="NCBI Taxonomy" id="2316527"/>
    <lineage>
        <taxon>Bacteria</taxon>
        <taxon>Pseudomonadati</taxon>
        <taxon>Pseudomonadota</taxon>
        <taxon>Alphaproteobacteria</taxon>
        <taxon>Hyphomicrobiales</taxon>
        <taxon>Lichenihabitantaceae</taxon>
        <taxon>Lichenibacterium</taxon>
    </lineage>
</organism>
<accession>A0A4Q2R6Y6</accession>
<dbReference type="InterPro" id="IPR052967">
    <property type="entry name" value="Stress_Response_Assoc"/>
</dbReference>
<dbReference type="RefSeq" id="WP_129221880.1">
    <property type="nucleotide sequence ID" value="NZ_QYBC01000030.1"/>
</dbReference>
<dbReference type="Proteomes" id="UP000289411">
    <property type="component" value="Unassembled WGS sequence"/>
</dbReference>
<dbReference type="AlphaFoldDB" id="A0A4Q2R6Y6"/>
<dbReference type="EMBL" id="QYBC01000030">
    <property type="protein sequence ID" value="RYB01711.1"/>
    <property type="molecule type" value="Genomic_DNA"/>
</dbReference>
<name>A0A4Q2R6Y6_9HYPH</name>
<evidence type="ECO:0000313" key="4">
    <source>
        <dbReference type="Proteomes" id="UP000289411"/>
    </source>
</evidence>
<feature type="domain" description="DUF2382" evidence="2">
    <location>
        <begin position="214"/>
        <end position="323"/>
    </location>
</feature>
<protein>
    <submittedName>
        <fullName evidence="3">DUF2382 domain-containing protein</fullName>
    </submittedName>
</protein>
<reference evidence="3 4" key="2">
    <citation type="submission" date="2019-02" db="EMBL/GenBank/DDBJ databases">
        <title>'Lichenibacterium ramalinii' gen. nov. sp. nov., 'Lichenibacterium minor' gen. nov. sp. nov.</title>
        <authorList>
            <person name="Pankratov T."/>
        </authorList>
    </citation>
    <scope>NUCLEOTIDE SEQUENCE [LARGE SCALE GENOMIC DNA]</scope>
    <source>
        <strain evidence="3 4">RmlP001</strain>
    </source>
</reference>
<evidence type="ECO:0000259" key="2">
    <source>
        <dbReference type="Pfam" id="PF09557"/>
    </source>
</evidence>
<dbReference type="OrthoDB" id="9803697at2"/>
<feature type="region of interest" description="Disordered" evidence="1">
    <location>
        <begin position="26"/>
        <end position="52"/>
    </location>
</feature>
<evidence type="ECO:0000313" key="3">
    <source>
        <dbReference type="EMBL" id="RYB01711.1"/>
    </source>
</evidence>
<feature type="compositionally biased region" description="Low complexity" evidence="1">
    <location>
        <begin position="127"/>
        <end position="143"/>
    </location>
</feature>
<dbReference type="Pfam" id="PF09939">
    <property type="entry name" value="DUF2171"/>
    <property type="match status" value="1"/>
</dbReference>
<dbReference type="PANTHER" id="PTHR38463">
    <property type="entry name" value="STRESS RESPONSE PROTEIN YSNF"/>
    <property type="match status" value="1"/>
</dbReference>
<dbReference type="InterPro" id="IPR019060">
    <property type="entry name" value="DUF2382"/>
</dbReference>
<dbReference type="Pfam" id="PF09557">
    <property type="entry name" value="DUF2382"/>
    <property type="match status" value="1"/>
</dbReference>